<dbReference type="GO" id="GO:0005506">
    <property type="term" value="F:iron ion binding"/>
    <property type="evidence" value="ECO:0007669"/>
    <property type="project" value="InterPro"/>
</dbReference>
<name>A0A1Q9CUW9_SYMMI</name>
<dbReference type="GO" id="GO:0051536">
    <property type="term" value="F:iron-sulfur cluster binding"/>
    <property type="evidence" value="ECO:0007669"/>
    <property type="project" value="InterPro"/>
</dbReference>
<dbReference type="Proteomes" id="UP000186817">
    <property type="component" value="Unassembled WGS sequence"/>
</dbReference>
<dbReference type="FunFam" id="3.30.300.130:FF:000003">
    <property type="entry name" value="NifU-like protein 3, chloroplastic"/>
    <property type="match status" value="1"/>
</dbReference>
<dbReference type="AlphaFoldDB" id="A0A1Q9CUW9"/>
<dbReference type="PANTHER" id="PTHR11178:SF25">
    <property type="entry name" value="NIFU-LIKE PROTEIN 3, CHLOROPLASTIC"/>
    <property type="match status" value="1"/>
</dbReference>
<dbReference type="GO" id="GO:0016226">
    <property type="term" value="P:iron-sulfur cluster assembly"/>
    <property type="evidence" value="ECO:0007669"/>
    <property type="project" value="InterPro"/>
</dbReference>
<dbReference type="PANTHER" id="PTHR11178">
    <property type="entry name" value="IRON-SULFUR CLUSTER SCAFFOLD PROTEIN NFU-RELATED"/>
    <property type="match status" value="1"/>
</dbReference>
<evidence type="ECO:0000256" key="2">
    <source>
        <dbReference type="SAM" id="MobiDB-lite"/>
    </source>
</evidence>
<feature type="region of interest" description="Disordered" evidence="2">
    <location>
        <begin position="68"/>
        <end position="90"/>
    </location>
</feature>
<evidence type="ECO:0000259" key="3">
    <source>
        <dbReference type="Pfam" id="PF01106"/>
    </source>
</evidence>
<dbReference type="OMA" id="GHNLARP"/>
<comment type="caution">
    <text evidence="4">The sequence shown here is derived from an EMBL/GenBank/DDBJ whole genome shotgun (WGS) entry which is preliminary data.</text>
</comment>
<sequence>MLAPAARTGQRPARVLSAAPTPALAARIEPRDRDFGLALPAIAVAVNCRRGGHLRRIVRRATVVSPFNEAEAKEKEAEKPRESEKKEKPKLSLTWDNVQEVLDELRPYLKSDGGDCKISDIQDSVVKLELIGACSSCSASSVTMKMGIEKTLKERIPEISEVVAIDQEQEPLTESGIEEVLNGIRPFLSVSGGSIEIFELVDGEDAKVVLKMVGPPLKSMAVRVEVQNRIKRKYPAVQNVGIVGEDGQPPQSA</sequence>
<feature type="compositionally biased region" description="Basic and acidic residues" evidence="2">
    <location>
        <begin position="70"/>
        <end position="90"/>
    </location>
</feature>
<dbReference type="SUPFAM" id="SSF117916">
    <property type="entry name" value="Fe-S cluster assembly (FSCA) domain-like"/>
    <property type="match status" value="2"/>
</dbReference>
<dbReference type="InterPro" id="IPR001075">
    <property type="entry name" value="NIF_FeS_clus_asmbl_NifU_C"/>
</dbReference>
<dbReference type="Pfam" id="PF01106">
    <property type="entry name" value="NifU"/>
    <property type="match status" value="1"/>
</dbReference>
<dbReference type="InterPro" id="IPR034904">
    <property type="entry name" value="FSCA_dom_sf"/>
</dbReference>
<dbReference type="OrthoDB" id="565552at2759"/>
<evidence type="ECO:0000256" key="1">
    <source>
        <dbReference type="ARBA" id="ARBA00006420"/>
    </source>
</evidence>
<dbReference type="EMBL" id="LSRX01000903">
    <property type="protein sequence ID" value="OLP86695.1"/>
    <property type="molecule type" value="Genomic_DNA"/>
</dbReference>
<comment type="similarity">
    <text evidence="1">Belongs to the NifU family.</text>
</comment>
<proteinExistence type="inferred from homology"/>
<evidence type="ECO:0000313" key="4">
    <source>
        <dbReference type="EMBL" id="OLP86695.1"/>
    </source>
</evidence>
<keyword evidence="5" id="KW-1185">Reference proteome</keyword>
<organism evidence="4 5">
    <name type="scientific">Symbiodinium microadriaticum</name>
    <name type="common">Dinoflagellate</name>
    <name type="synonym">Zooxanthella microadriatica</name>
    <dbReference type="NCBI Taxonomy" id="2951"/>
    <lineage>
        <taxon>Eukaryota</taxon>
        <taxon>Sar</taxon>
        <taxon>Alveolata</taxon>
        <taxon>Dinophyceae</taxon>
        <taxon>Suessiales</taxon>
        <taxon>Symbiodiniaceae</taxon>
        <taxon>Symbiodinium</taxon>
    </lineage>
</organism>
<reference evidence="4 5" key="1">
    <citation type="submission" date="2016-02" db="EMBL/GenBank/DDBJ databases">
        <title>Genome analysis of coral dinoflagellate symbionts highlights evolutionary adaptations to a symbiotic lifestyle.</title>
        <authorList>
            <person name="Aranda M."/>
            <person name="Li Y."/>
            <person name="Liew Y.J."/>
            <person name="Baumgarten S."/>
            <person name="Simakov O."/>
            <person name="Wilson M."/>
            <person name="Piel J."/>
            <person name="Ashoor H."/>
            <person name="Bougouffa S."/>
            <person name="Bajic V.B."/>
            <person name="Ryu T."/>
            <person name="Ravasi T."/>
            <person name="Bayer T."/>
            <person name="Micklem G."/>
            <person name="Kim H."/>
            <person name="Bhak J."/>
            <person name="Lajeunesse T.C."/>
            <person name="Voolstra C.R."/>
        </authorList>
    </citation>
    <scope>NUCLEOTIDE SEQUENCE [LARGE SCALE GENOMIC DNA]</scope>
    <source>
        <strain evidence="4 5">CCMP2467</strain>
    </source>
</reference>
<feature type="domain" description="NIF system FeS cluster assembly NifU C-terminal" evidence="3">
    <location>
        <begin position="98"/>
        <end position="163"/>
    </location>
</feature>
<protein>
    <submittedName>
        <fullName evidence="4">NifU-like protein 2, chloroplastic</fullName>
    </submittedName>
</protein>
<dbReference type="Gene3D" id="3.30.300.130">
    <property type="entry name" value="Fe-S cluster assembly (FSCA)"/>
    <property type="match status" value="2"/>
</dbReference>
<accession>A0A1Q9CUW9</accession>
<dbReference type="GO" id="GO:0005739">
    <property type="term" value="C:mitochondrion"/>
    <property type="evidence" value="ECO:0007669"/>
    <property type="project" value="TreeGrafter"/>
</dbReference>
<dbReference type="GO" id="GO:0009536">
    <property type="term" value="C:plastid"/>
    <property type="evidence" value="ECO:0007669"/>
    <property type="project" value="UniProtKB-ARBA"/>
</dbReference>
<evidence type="ECO:0000313" key="5">
    <source>
        <dbReference type="Proteomes" id="UP000186817"/>
    </source>
</evidence>
<dbReference type="GO" id="GO:0005198">
    <property type="term" value="F:structural molecule activity"/>
    <property type="evidence" value="ECO:0007669"/>
    <property type="project" value="UniProtKB-ARBA"/>
</dbReference>
<gene>
    <name evidence="4" type="primary">NIFU2</name>
    <name evidence="4" type="ORF">AK812_SmicGene32161</name>
</gene>